<evidence type="ECO:0000313" key="4">
    <source>
        <dbReference type="Proteomes" id="UP001234880"/>
    </source>
</evidence>
<dbReference type="Pfam" id="PF00248">
    <property type="entry name" value="Aldo_ket_red"/>
    <property type="match status" value="1"/>
</dbReference>
<proteinExistence type="predicted"/>
<dbReference type="PANTHER" id="PTHR43312">
    <property type="entry name" value="D-THREO-ALDOSE 1-DEHYDROGENASE"/>
    <property type="match status" value="1"/>
</dbReference>
<dbReference type="SUPFAM" id="SSF51430">
    <property type="entry name" value="NAD(P)-linked oxidoreductase"/>
    <property type="match status" value="1"/>
</dbReference>
<name>A0ABT9L1T7_9ACTN</name>
<dbReference type="EMBL" id="JAURUE010000002">
    <property type="protein sequence ID" value="MDP9614634.1"/>
    <property type="molecule type" value="Genomic_DNA"/>
</dbReference>
<feature type="domain" description="NADP-dependent oxidoreductase" evidence="2">
    <location>
        <begin position="48"/>
        <end position="248"/>
    </location>
</feature>
<feature type="region of interest" description="Disordered" evidence="1">
    <location>
        <begin position="242"/>
        <end position="300"/>
    </location>
</feature>
<protein>
    <submittedName>
        <fullName evidence="3">Aryl-alcohol dehydrogenase-like predicted oxidoreductase</fullName>
    </submittedName>
</protein>
<organism evidence="3 4">
    <name type="scientific">Streptomyces demainii</name>
    <dbReference type="NCBI Taxonomy" id="588122"/>
    <lineage>
        <taxon>Bacteria</taxon>
        <taxon>Bacillati</taxon>
        <taxon>Actinomycetota</taxon>
        <taxon>Actinomycetes</taxon>
        <taxon>Kitasatosporales</taxon>
        <taxon>Streptomycetaceae</taxon>
        <taxon>Streptomyces</taxon>
    </lineage>
</organism>
<accession>A0ABT9L1T7</accession>
<gene>
    <name evidence="3" type="ORF">JOF35_006972</name>
</gene>
<evidence type="ECO:0000259" key="2">
    <source>
        <dbReference type="Pfam" id="PF00248"/>
    </source>
</evidence>
<evidence type="ECO:0000256" key="1">
    <source>
        <dbReference type="SAM" id="MobiDB-lite"/>
    </source>
</evidence>
<dbReference type="Gene3D" id="3.20.20.100">
    <property type="entry name" value="NADP-dependent oxidoreductase domain"/>
    <property type="match status" value="1"/>
</dbReference>
<dbReference type="InterPro" id="IPR053135">
    <property type="entry name" value="AKR2_Oxidoreductase"/>
</dbReference>
<sequence>MGFGRLAEIAASEAGTARIGLGLAAVGRPAYINLGRDRDLPAERPVEVMRRRSHELLDAAYAAGVRYLDAARSYGRAEEFLADWLRDRPDAARHVVVGSKWGYTYVADWRTDAETHEVKDHGVETFERQRGLTDALLGDRLDLYQIHSVTPESPALTDRELHTRLAALAAEGVTVGVSTSGPRQAEAIRAALAVEVDGRPLFRTVQSTYNLLEPSAGAALAEAHEAGRAVIIKEAVANGRLTEGRRRAAAGAPPPGGRGDGGHARRRRPRRGPAPPVGDRRPLRRGHDGPVALQSGRRRP</sequence>
<dbReference type="InterPro" id="IPR036812">
    <property type="entry name" value="NAD(P)_OxRdtase_dom_sf"/>
</dbReference>
<comment type="caution">
    <text evidence="3">The sequence shown here is derived from an EMBL/GenBank/DDBJ whole genome shotgun (WGS) entry which is preliminary data.</text>
</comment>
<dbReference type="PANTHER" id="PTHR43312:SF1">
    <property type="entry name" value="NADP-DEPENDENT OXIDOREDUCTASE DOMAIN-CONTAINING PROTEIN"/>
    <property type="match status" value="1"/>
</dbReference>
<keyword evidence="4" id="KW-1185">Reference proteome</keyword>
<reference evidence="3 4" key="1">
    <citation type="submission" date="2023-07" db="EMBL/GenBank/DDBJ databases">
        <title>Sequencing the genomes of 1000 actinobacteria strains.</title>
        <authorList>
            <person name="Klenk H.-P."/>
        </authorList>
    </citation>
    <scope>NUCLEOTIDE SEQUENCE [LARGE SCALE GENOMIC DNA]</scope>
    <source>
        <strain evidence="3 4">DSM 41600</strain>
    </source>
</reference>
<evidence type="ECO:0000313" key="3">
    <source>
        <dbReference type="EMBL" id="MDP9614634.1"/>
    </source>
</evidence>
<dbReference type="InterPro" id="IPR023210">
    <property type="entry name" value="NADP_OxRdtase_dom"/>
</dbReference>
<dbReference type="Proteomes" id="UP001234880">
    <property type="component" value="Unassembled WGS sequence"/>
</dbReference>
<feature type="compositionally biased region" description="Basic and acidic residues" evidence="1">
    <location>
        <begin position="278"/>
        <end position="288"/>
    </location>
</feature>